<comment type="catalytic activity">
    <reaction evidence="5">
        <text>[protein]-dithiol + NAD(+) = [protein]-disulfide + NADH + H(+)</text>
        <dbReference type="Rhea" id="RHEA:18749"/>
        <dbReference type="Rhea" id="RHEA-COMP:10593"/>
        <dbReference type="Rhea" id="RHEA-COMP:10594"/>
        <dbReference type="ChEBI" id="CHEBI:15378"/>
        <dbReference type="ChEBI" id="CHEBI:29950"/>
        <dbReference type="ChEBI" id="CHEBI:50058"/>
        <dbReference type="ChEBI" id="CHEBI:57540"/>
        <dbReference type="ChEBI" id="CHEBI:57945"/>
        <dbReference type="EC" id="1.8.1.8"/>
    </reaction>
</comment>
<dbReference type="Gene3D" id="3.40.30.10">
    <property type="entry name" value="Glutaredoxin"/>
    <property type="match status" value="1"/>
</dbReference>
<evidence type="ECO:0000256" key="4">
    <source>
        <dbReference type="ARBA" id="ARBA00023027"/>
    </source>
</evidence>
<dbReference type="InterPro" id="IPR036116">
    <property type="entry name" value="FN3_sf"/>
</dbReference>
<evidence type="ECO:0000256" key="3">
    <source>
        <dbReference type="ARBA" id="ARBA00023002"/>
    </source>
</evidence>
<dbReference type="InterPro" id="IPR012336">
    <property type="entry name" value="Thioredoxin-like_fold"/>
</dbReference>
<dbReference type="InterPro" id="IPR013783">
    <property type="entry name" value="Ig-like_fold"/>
</dbReference>
<keyword evidence="4" id="KW-0520">NAD</keyword>
<dbReference type="CDD" id="cd00063">
    <property type="entry name" value="FN3"/>
    <property type="match status" value="1"/>
</dbReference>
<keyword evidence="10" id="KW-1185">Reference proteome</keyword>
<dbReference type="GO" id="GO:0047134">
    <property type="term" value="F:protein-disulfide reductase [NAD(P)H] activity"/>
    <property type="evidence" value="ECO:0007669"/>
    <property type="project" value="UniProtKB-EC"/>
</dbReference>
<keyword evidence="2" id="KW-0677">Repeat</keyword>
<proteinExistence type="predicted"/>
<dbReference type="Proteomes" id="UP000001449">
    <property type="component" value="Chromosome 2"/>
</dbReference>
<evidence type="ECO:0000313" key="10">
    <source>
        <dbReference type="Proteomes" id="UP000001449"/>
    </source>
</evidence>
<evidence type="ECO:0000313" key="9">
    <source>
        <dbReference type="EMBL" id="EED95073.1"/>
    </source>
</evidence>
<feature type="region of interest" description="Disordered" evidence="7">
    <location>
        <begin position="23"/>
        <end position="48"/>
    </location>
</feature>
<evidence type="ECO:0000256" key="5">
    <source>
        <dbReference type="ARBA" id="ARBA00047388"/>
    </source>
</evidence>
<dbReference type="STRING" id="35128.B8BTC9"/>
<reference evidence="9 10" key="2">
    <citation type="journal article" date="2008" name="Nature">
        <title>The Phaeodactylum genome reveals the evolutionary history of diatom genomes.</title>
        <authorList>
            <person name="Bowler C."/>
            <person name="Allen A.E."/>
            <person name="Badger J.H."/>
            <person name="Grimwood J."/>
            <person name="Jabbari K."/>
            <person name="Kuo A."/>
            <person name="Maheswari U."/>
            <person name="Martens C."/>
            <person name="Maumus F."/>
            <person name="Otillar R.P."/>
            <person name="Rayko E."/>
            <person name="Salamov A."/>
            <person name="Vandepoele K."/>
            <person name="Beszteri B."/>
            <person name="Gruber A."/>
            <person name="Heijde M."/>
            <person name="Katinka M."/>
            <person name="Mock T."/>
            <person name="Valentin K."/>
            <person name="Verret F."/>
            <person name="Berges J.A."/>
            <person name="Brownlee C."/>
            <person name="Cadoret J.P."/>
            <person name="Chiovitti A."/>
            <person name="Choi C.J."/>
            <person name="Coesel S."/>
            <person name="De Martino A."/>
            <person name="Detter J.C."/>
            <person name="Durkin C."/>
            <person name="Falciatore A."/>
            <person name="Fournet J."/>
            <person name="Haruta M."/>
            <person name="Huysman M.J."/>
            <person name="Jenkins B.D."/>
            <person name="Jiroutova K."/>
            <person name="Jorgensen R.E."/>
            <person name="Joubert Y."/>
            <person name="Kaplan A."/>
            <person name="Kroger N."/>
            <person name="Kroth P.G."/>
            <person name="La Roche J."/>
            <person name="Lindquist E."/>
            <person name="Lommer M."/>
            <person name="Martin-Jezequel V."/>
            <person name="Lopez P.J."/>
            <person name="Lucas S."/>
            <person name="Mangogna M."/>
            <person name="McGinnis K."/>
            <person name="Medlin L.K."/>
            <person name="Montsant A."/>
            <person name="Oudot-Le Secq M.P."/>
            <person name="Napoli C."/>
            <person name="Obornik M."/>
            <person name="Parker M.S."/>
            <person name="Petit J.L."/>
            <person name="Porcel B.M."/>
            <person name="Poulsen N."/>
            <person name="Robison M."/>
            <person name="Rychlewski L."/>
            <person name="Rynearson T.A."/>
            <person name="Schmutz J."/>
            <person name="Shapiro H."/>
            <person name="Siaut M."/>
            <person name="Stanley M."/>
            <person name="Sussman M.R."/>
            <person name="Taylor A.R."/>
            <person name="Vardi A."/>
            <person name="von Dassow P."/>
            <person name="Vyverman W."/>
            <person name="Willis A."/>
            <person name="Wyrwicz L.S."/>
            <person name="Rokhsar D.S."/>
            <person name="Weissenbach J."/>
            <person name="Armbrust E.V."/>
            <person name="Green B.R."/>
            <person name="Van de Peer Y."/>
            <person name="Grigoriev I.V."/>
        </authorList>
    </citation>
    <scope>NUCLEOTIDE SEQUENCE [LARGE SCALE GENOMIC DNA]</scope>
    <source>
        <strain evidence="9 10">CCMP1335</strain>
    </source>
</reference>
<dbReference type="SUPFAM" id="SSF52833">
    <property type="entry name" value="Thioredoxin-like"/>
    <property type="match status" value="1"/>
</dbReference>
<dbReference type="PANTHER" id="PTHR13871:SF96">
    <property type="entry name" value="THIOREDOXIN DOMAIN-CONTAINING PROTEIN"/>
    <property type="match status" value="1"/>
</dbReference>
<reference evidence="9 10" key="1">
    <citation type="journal article" date="2004" name="Science">
        <title>The genome of the diatom Thalassiosira pseudonana: ecology, evolution, and metabolism.</title>
        <authorList>
            <person name="Armbrust E.V."/>
            <person name="Berges J.A."/>
            <person name="Bowler C."/>
            <person name="Green B.R."/>
            <person name="Martinez D."/>
            <person name="Putnam N.H."/>
            <person name="Zhou S."/>
            <person name="Allen A.E."/>
            <person name="Apt K.E."/>
            <person name="Bechner M."/>
            <person name="Brzezinski M.A."/>
            <person name="Chaal B.K."/>
            <person name="Chiovitti A."/>
            <person name="Davis A.K."/>
            <person name="Demarest M.S."/>
            <person name="Detter J.C."/>
            <person name="Glavina T."/>
            <person name="Goodstein D."/>
            <person name="Hadi M.Z."/>
            <person name="Hellsten U."/>
            <person name="Hildebrand M."/>
            <person name="Jenkins B.D."/>
            <person name="Jurka J."/>
            <person name="Kapitonov V.V."/>
            <person name="Kroger N."/>
            <person name="Lau W.W."/>
            <person name="Lane T.W."/>
            <person name="Larimer F.W."/>
            <person name="Lippmeier J.C."/>
            <person name="Lucas S."/>
            <person name="Medina M."/>
            <person name="Montsant A."/>
            <person name="Obornik M."/>
            <person name="Parker M.S."/>
            <person name="Palenik B."/>
            <person name="Pazour G.J."/>
            <person name="Richardson P.M."/>
            <person name="Rynearson T.A."/>
            <person name="Saito M.A."/>
            <person name="Schwartz D.C."/>
            <person name="Thamatrakoln K."/>
            <person name="Valentin K."/>
            <person name="Vardi A."/>
            <person name="Wilkerson F.P."/>
            <person name="Rokhsar D.S."/>
        </authorList>
    </citation>
    <scope>NUCLEOTIDE SEQUENCE [LARGE SCALE GENOMIC DNA]</scope>
    <source>
        <strain evidence="9 10">CCMP1335</strain>
    </source>
</reference>
<dbReference type="AlphaFoldDB" id="B8BTC9"/>
<sequence>MNEGIRLVDADDSSITVTWPAITSSSSSPTRYSLQYRPSTSPNDNGIDSGGSLLYTSLSTDLVSTTAKKNNLTGAGHGFWFRVSAATKSKTRVDKNATEYVEHACRKPFLVLSMMEESKRMPTPVVRIDSSAAAAASSQPNTYVAHVSWTQYEDPLLVGYKLQMRENEGGCKWSTVAQCLTGTEVRKKNLTSKHGYMFRVRPVCQGESGGYEHNLDVSVSEGGNTIPYSKASDVVGVRRSGSASASSQSGSSAVCTELLKLFKGVPNDKLLAKGGMSTISLSRAFAGVDLVFLYASAHWCGPCRKYTPQLIKFYNDARHAYSRDPKNAKTVEIVFLSADHDLNGFKNYYATMPWLAVPFDSSVRERLMSHIKVTGVPRLVCLDGRSGKTLESNSVGRALELGRYAKMIEEEDRRSQRRSSNH</sequence>
<keyword evidence="3" id="KW-0560">Oxidoreductase</keyword>
<evidence type="ECO:0000256" key="7">
    <source>
        <dbReference type="SAM" id="MobiDB-lite"/>
    </source>
</evidence>
<evidence type="ECO:0000256" key="2">
    <source>
        <dbReference type="ARBA" id="ARBA00022737"/>
    </source>
</evidence>
<evidence type="ECO:0000259" key="8">
    <source>
        <dbReference type="Pfam" id="PF13905"/>
    </source>
</evidence>
<dbReference type="GeneID" id="7452167"/>
<dbReference type="InterPro" id="IPR052259">
    <property type="entry name" value="Nucleoredoxin-like"/>
</dbReference>
<evidence type="ECO:0000256" key="6">
    <source>
        <dbReference type="ARBA" id="ARBA00047804"/>
    </source>
</evidence>
<dbReference type="Gene3D" id="2.60.40.10">
    <property type="entry name" value="Immunoglobulins"/>
    <property type="match status" value="2"/>
</dbReference>
<dbReference type="EC" id="1.8.1.8" evidence="1"/>
<gene>
    <name evidence="9" type="primary">MYB13</name>
    <name evidence="9" type="ORF">THAPSDRAFT_2092</name>
</gene>
<dbReference type="RefSeq" id="XP_002287630.1">
    <property type="nucleotide sequence ID" value="XM_002287594.1"/>
</dbReference>
<dbReference type="eggNOG" id="KOG2501">
    <property type="taxonomic scope" value="Eukaryota"/>
</dbReference>
<feature type="compositionally biased region" description="Polar residues" evidence="7">
    <location>
        <begin position="23"/>
        <end position="46"/>
    </location>
</feature>
<dbReference type="HOGENOM" id="CLU_651352_0_0_1"/>
<dbReference type="PANTHER" id="PTHR13871">
    <property type="entry name" value="THIOREDOXIN"/>
    <property type="match status" value="1"/>
</dbReference>
<accession>B8BTC9</accession>
<evidence type="ECO:0000256" key="1">
    <source>
        <dbReference type="ARBA" id="ARBA00012612"/>
    </source>
</evidence>
<dbReference type="KEGG" id="tps:THAPSDRAFT_2092"/>
<dbReference type="InterPro" id="IPR003961">
    <property type="entry name" value="FN3_dom"/>
</dbReference>
<name>B8BTC9_THAPS</name>
<protein>
    <recommendedName>
        <fullName evidence="1">protein-disulfide reductase</fullName>
        <ecNumber evidence="1">1.8.1.8</ecNumber>
    </recommendedName>
</protein>
<dbReference type="SUPFAM" id="SSF49265">
    <property type="entry name" value="Fibronectin type III"/>
    <property type="match status" value="1"/>
</dbReference>
<dbReference type="Pfam" id="PF13905">
    <property type="entry name" value="Thioredoxin_8"/>
    <property type="match status" value="1"/>
</dbReference>
<comment type="catalytic activity">
    <reaction evidence="6">
        <text>[protein]-dithiol + NADP(+) = [protein]-disulfide + NADPH + H(+)</text>
        <dbReference type="Rhea" id="RHEA:18753"/>
        <dbReference type="Rhea" id="RHEA-COMP:10593"/>
        <dbReference type="Rhea" id="RHEA-COMP:10594"/>
        <dbReference type="ChEBI" id="CHEBI:15378"/>
        <dbReference type="ChEBI" id="CHEBI:29950"/>
        <dbReference type="ChEBI" id="CHEBI:50058"/>
        <dbReference type="ChEBI" id="CHEBI:57783"/>
        <dbReference type="ChEBI" id="CHEBI:58349"/>
        <dbReference type="EC" id="1.8.1.8"/>
    </reaction>
</comment>
<dbReference type="PaxDb" id="35128-Thaps2092"/>
<feature type="domain" description="Thioredoxin-like fold" evidence="8">
    <location>
        <begin position="289"/>
        <end position="388"/>
    </location>
</feature>
<dbReference type="InParanoid" id="B8BTC9"/>
<organism evidence="9 10">
    <name type="scientific">Thalassiosira pseudonana</name>
    <name type="common">Marine diatom</name>
    <name type="synonym">Cyclotella nana</name>
    <dbReference type="NCBI Taxonomy" id="35128"/>
    <lineage>
        <taxon>Eukaryota</taxon>
        <taxon>Sar</taxon>
        <taxon>Stramenopiles</taxon>
        <taxon>Ochrophyta</taxon>
        <taxon>Bacillariophyta</taxon>
        <taxon>Coscinodiscophyceae</taxon>
        <taxon>Thalassiosirophycidae</taxon>
        <taxon>Thalassiosirales</taxon>
        <taxon>Thalassiosiraceae</taxon>
        <taxon>Thalassiosira</taxon>
    </lineage>
</organism>
<dbReference type="InterPro" id="IPR036249">
    <property type="entry name" value="Thioredoxin-like_sf"/>
</dbReference>
<dbReference type="EMBL" id="CM000639">
    <property type="protein sequence ID" value="EED95073.1"/>
    <property type="molecule type" value="Genomic_DNA"/>
</dbReference>